<evidence type="ECO:0000313" key="2">
    <source>
        <dbReference type="EMBL" id="PTL72146.1"/>
    </source>
</evidence>
<dbReference type="Proteomes" id="UP000241085">
    <property type="component" value="Unassembled WGS sequence"/>
</dbReference>
<comment type="caution">
    <text evidence="2">The sequence shown here is derived from an EMBL/GenBank/DDBJ whole genome shotgun (WGS) entry which is preliminary data.</text>
</comment>
<feature type="region of interest" description="Disordered" evidence="1">
    <location>
        <begin position="1"/>
        <end position="27"/>
    </location>
</feature>
<organism evidence="2 3">
    <name type="scientific">Rathayibacter caricis DSM 15933</name>
    <dbReference type="NCBI Taxonomy" id="1328867"/>
    <lineage>
        <taxon>Bacteria</taxon>
        <taxon>Bacillati</taxon>
        <taxon>Actinomycetota</taxon>
        <taxon>Actinomycetes</taxon>
        <taxon>Micrococcales</taxon>
        <taxon>Microbacteriaceae</taxon>
        <taxon>Rathayibacter</taxon>
    </lineage>
</organism>
<proteinExistence type="predicted"/>
<name>A0A2T4URJ3_9MICO</name>
<dbReference type="AlphaFoldDB" id="A0A2T4URJ3"/>
<gene>
    <name evidence="2" type="ORF">C1I63_04335</name>
</gene>
<feature type="compositionally biased region" description="Low complexity" evidence="1">
    <location>
        <begin position="1"/>
        <end position="13"/>
    </location>
</feature>
<dbReference type="EMBL" id="PZPL01000001">
    <property type="protein sequence ID" value="PTL72146.1"/>
    <property type="molecule type" value="Genomic_DNA"/>
</dbReference>
<evidence type="ECO:0000313" key="3">
    <source>
        <dbReference type="Proteomes" id="UP000241085"/>
    </source>
</evidence>
<protein>
    <submittedName>
        <fullName evidence="2">Uncharacterized protein</fullName>
    </submittedName>
</protein>
<sequence length="138" mass="14908">MSATARGATSRGATAEEDRLDQLRRGASTDDARRAAVELLIATGLVREEHPWVLHDSGTWWIDFDRATEAVDALTVEHEKWGLTPSLLSVLEMAASLADGLTVHLRHVLPELDDEHTSLVMAAIAEAAGHPDAEPPQA</sequence>
<evidence type="ECO:0000256" key="1">
    <source>
        <dbReference type="SAM" id="MobiDB-lite"/>
    </source>
</evidence>
<dbReference type="RefSeq" id="WP_107573912.1">
    <property type="nucleotide sequence ID" value="NZ_PZPL01000001.1"/>
</dbReference>
<accession>A0A2T4URJ3</accession>
<reference evidence="2 3" key="1">
    <citation type="submission" date="2018-03" db="EMBL/GenBank/DDBJ databases">
        <title>Bacteriophage NCPPB3778 and a type I-E CRISPR drive the evolution of the US Biological Select Agent, Rathayibacter toxicus.</title>
        <authorList>
            <person name="Davis E.W.II."/>
            <person name="Tabima J.F."/>
            <person name="Weisberg A.J."/>
            <person name="Dantas Lopes L."/>
            <person name="Wiseman M.S."/>
            <person name="Wiseman M.S."/>
            <person name="Pupko T."/>
            <person name="Belcher M.S."/>
            <person name="Sechler A.J."/>
            <person name="Tancos M.A."/>
            <person name="Schroeder B.K."/>
            <person name="Murray T.D."/>
            <person name="Luster D.G."/>
            <person name="Schneider W.L."/>
            <person name="Rogers E."/>
            <person name="Andreote F.D."/>
            <person name="Grunwald N.J."/>
            <person name="Putnam M.L."/>
            <person name="Chang J.H."/>
        </authorList>
    </citation>
    <scope>NUCLEOTIDE SEQUENCE [LARGE SCALE GENOMIC DNA]</scope>
    <source>
        <strain evidence="2 3">DSM 15933</strain>
    </source>
</reference>
<feature type="compositionally biased region" description="Basic and acidic residues" evidence="1">
    <location>
        <begin position="14"/>
        <end position="27"/>
    </location>
</feature>
<keyword evidence="3" id="KW-1185">Reference proteome</keyword>